<sequence>MISLNLSAAFLIGLMGGMHCFGMCGGIMTAVAIQAPTAQRLPLTTAYNLGRISSYMLAGAVSGALGATLDLQQFPVLRLLAAVMLILMGLYLAGWSTWLTHVEQAGRGLWRFISPLGKRLLPVRNIRQALALGMIWGWLPCGLVYSTLTWSLASHSWLDGALIMGLFGLGTLPVMFATGWFSHSLKGLVQQQWLRRLGGMLILLWGCYNLSLTLPSMIHALPLHLSVSH</sequence>
<dbReference type="OrthoDB" id="9798690at2"/>
<feature type="transmembrane region" description="Helical" evidence="1">
    <location>
        <begin position="75"/>
        <end position="94"/>
    </location>
</feature>
<dbReference type="PANTHER" id="PTHR42208">
    <property type="entry name" value="HEAVY METAL TRANSPORTER-RELATED"/>
    <property type="match status" value="1"/>
</dbReference>
<dbReference type="Pfam" id="PF13386">
    <property type="entry name" value="DsbD_2"/>
    <property type="match status" value="1"/>
</dbReference>
<dbReference type="Proteomes" id="UP000238196">
    <property type="component" value="Unassembled WGS sequence"/>
</dbReference>
<feature type="transmembrane region" description="Helical" evidence="1">
    <location>
        <begin position="160"/>
        <end position="181"/>
    </location>
</feature>
<keyword evidence="1" id="KW-1133">Transmembrane helix</keyword>
<evidence type="ECO:0000259" key="2">
    <source>
        <dbReference type="Pfam" id="PF13386"/>
    </source>
</evidence>
<comment type="caution">
    <text evidence="3">The sequence shown here is derived from an EMBL/GenBank/DDBJ whole genome shotgun (WGS) entry which is preliminary data.</text>
</comment>
<feature type="transmembrane region" description="Helical" evidence="1">
    <location>
        <begin position="6"/>
        <end position="31"/>
    </location>
</feature>
<evidence type="ECO:0000256" key="1">
    <source>
        <dbReference type="SAM" id="Phobius"/>
    </source>
</evidence>
<feature type="transmembrane region" description="Helical" evidence="1">
    <location>
        <begin position="202"/>
        <end position="221"/>
    </location>
</feature>
<organism evidence="3 4">
    <name type="scientific">Proteobacteria bacterium 228</name>
    <dbReference type="NCBI Taxonomy" id="2083153"/>
    <lineage>
        <taxon>Bacteria</taxon>
        <taxon>Pseudomonadati</taxon>
        <taxon>Pseudomonadota</taxon>
    </lineage>
</organism>
<feature type="transmembrane region" description="Helical" evidence="1">
    <location>
        <begin position="52"/>
        <end position="69"/>
    </location>
</feature>
<protein>
    <recommendedName>
        <fullName evidence="2">Urease accessory protein UreH-like transmembrane domain-containing protein</fullName>
    </recommendedName>
</protein>
<dbReference type="EMBL" id="PRLP01000035">
    <property type="protein sequence ID" value="PPC77221.1"/>
    <property type="molecule type" value="Genomic_DNA"/>
</dbReference>
<accession>A0A2S5KQU8</accession>
<keyword evidence="1" id="KW-0812">Transmembrane</keyword>
<dbReference type="InterPro" id="IPR039447">
    <property type="entry name" value="UreH-like_TM_dom"/>
</dbReference>
<name>A0A2S5KQU8_9PROT</name>
<keyword evidence="1" id="KW-0472">Membrane</keyword>
<dbReference type="AlphaFoldDB" id="A0A2S5KQU8"/>
<proteinExistence type="predicted"/>
<feature type="transmembrane region" description="Helical" evidence="1">
    <location>
        <begin position="129"/>
        <end position="148"/>
    </location>
</feature>
<gene>
    <name evidence="3" type="ORF">C4K68_12500</name>
</gene>
<evidence type="ECO:0000313" key="4">
    <source>
        <dbReference type="Proteomes" id="UP000238196"/>
    </source>
</evidence>
<dbReference type="PANTHER" id="PTHR42208:SF1">
    <property type="entry name" value="HEAVY METAL TRANSPORTER"/>
    <property type="match status" value="1"/>
</dbReference>
<evidence type="ECO:0000313" key="3">
    <source>
        <dbReference type="EMBL" id="PPC77221.1"/>
    </source>
</evidence>
<feature type="domain" description="Urease accessory protein UreH-like transmembrane" evidence="2">
    <location>
        <begin position="8"/>
        <end position="204"/>
    </location>
</feature>
<reference evidence="3 4" key="1">
    <citation type="submission" date="2018-02" db="EMBL/GenBank/DDBJ databases">
        <title>novel marine gammaproteobacteria from coastal saline agro ecosystem.</title>
        <authorList>
            <person name="Krishnan R."/>
            <person name="Ramesh Kumar N."/>
        </authorList>
    </citation>
    <scope>NUCLEOTIDE SEQUENCE [LARGE SCALE GENOMIC DNA]</scope>
    <source>
        <strain evidence="3 4">228</strain>
    </source>
</reference>